<dbReference type="SUPFAM" id="SSF88713">
    <property type="entry name" value="Glycoside hydrolase/deacetylase"/>
    <property type="match status" value="1"/>
</dbReference>
<feature type="domain" description="NodB homology" evidence="1">
    <location>
        <begin position="7"/>
        <end position="76"/>
    </location>
</feature>
<dbReference type="InterPro" id="IPR011330">
    <property type="entry name" value="Glyco_hydro/deAcase_b/a-brl"/>
</dbReference>
<dbReference type="Pfam" id="PF01522">
    <property type="entry name" value="Polysacc_deac_1"/>
    <property type="match status" value="1"/>
</dbReference>
<dbReference type="InterPro" id="IPR002509">
    <property type="entry name" value="NODB_dom"/>
</dbReference>
<evidence type="ECO:0000313" key="3">
    <source>
        <dbReference type="Proteomes" id="UP000696931"/>
    </source>
</evidence>
<sequence>MVPRRDHATVAFTFDLHDVDHPSDVRHAAEWFAERGLPATFFVPSALFAIAPLAEALRRLPALGHEVASHGHEHDWNEIDALMGGRPERLGFLRESHARHADFFGEAPASFRSPRWCTLGPHAVHALAALGYRADSSATPQRFPLFSSTPLNPGWWASPRTVHELAPGLLEIPTSTLLVPAGAPAFLTLRGAGSRTLVAALMRECRWSGAPLVLQFHVEDFTPATLRDRGWGRASWRDLLPRARGGFRIKLFLRERDPDRIVATHRGVVEACAPLEPSTIGGIARARYERRPSGRTTAAQGA</sequence>
<dbReference type="Gene3D" id="3.20.20.370">
    <property type="entry name" value="Glycoside hydrolase/deacetylase"/>
    <property type="match status" value="1"/>
</dbReference>
<name>A0A933W2Y4_UNCEI</name>
<proteinExistence type="predicted"/>
<evidence type="ECO:0000259" key="1">
    <source>
        <dbReference type="Pfam" id="PF01522"/>
    </source>
</evidence>
<dbReference type="AlphaFoldDB" id="A0A933W2Y4"/>
<dbReference type="GO" id="GO:0005975">
    <property type="term" value="P:carbohydrate metabolic process"/>
    <property type="evidence" value="ECO:0007669"/>
    <property type="project" value="InterPro"/>
</dbReference>
<gene>
    <name evidence="2" type="ORF">HZA61_07670</name>
</gene>
<protein>
    <submittedName>
        <fullName evidence="2">Polysaccharide deacetylase family protein</fullName>
    </submittedName>
</protein>
<accession>A0A933W2Y4</accession>
<dbReference type="GO" id="GO:0016810">
    <property type="term" value="F:hydrolase activity, acting on carbon-nitrogen (but not peptide) bonds"/>
    <property type="evidence" value="ECO:0007669"/>
    <property type="project" value="InterPro"/>
</dbReference>
<comment type="caution">
    <text evidence="2">The sequence shown here is derived from an EMBL/GenBank/DDBJ whole genome shotgun (WGS) entry which is preliminary data.</text>
</comment>
<organism evidence="2 3">
    <name type="scientific">Eiseniibacteriota bacterium</name>
    <dbReference type="NCBI Taxonomy" id="2212470"/>
    <lineage>
        <taxon>Bacteria</taxon>
        <taxon>Candidatus Eiseniibacteriota</taxon>
    </lineage>
</organism>
<dbReference type="EMBL" id="JACRIW010000049">
    <property type="protein sequence ID" value="MBI5169348.1"/>
    <property type="molecule type" value="Genomic_DNA"/>
</dbReference>
<dbReference type="Proteomes" id="UP000696931">
    <property type="component" value="Unassembled WGS sequence"/>
</dbReference>
<reference evidence="2" key="1">
    <citation type="submission" date="2020-07" db="EMBL/GenBank/DDBJ databases">
        <title>Huge and variable diversity of episymbiotic CPR bacteria and DPANN archaea in groundwater ecosystems.</title>
        <authorList>
            <person name="He C.Y."/>
            <person name="Keren R."/>
            <person name="Whittaker M."/>
            <person name="Farag I.F."/>
            <person name="Doudna J."/>
            <person name="Cate J.H.D."/>
            <person name="Banfield J.F."/>
        </authorList>
    </citation>
    <scope>NUCLEOTIDE SEQUENCE</scope>
    <source>
        <strain evidence="2">NC_groundwater_1813_Pr3_B-0.1um_71_17</strain>
    </source>
</reference>
<evidence type="ECO:0000313" key="2">
    <source>
        <dbReference type="EMBL" id="MBI5169348.1"/>
    </source>
</evidence>